<dbReference type="Proteomes" id="UP001501578">
    <property type="component" value="Unassembled WGS sequence"/>
</dbReference>
<comment type="caution">
    <text evidence="2">The sequence shown here is derived from an EMBL/GenBank/DDBJ whole genome shotgun (WGS) entry which is preliminary data.</text>
</comment>
<reference evidence="2 3" key="1">
    <citation type="journal article" date="2019" name="Int. J. Syst. Evol. Microbiol.">
        <title>The Global Catalogue of Microorganisms (GCM) 10K type strain sequencing project: providing services to taxonomists for standard genome sequencing and annotation.</title>
        <authorList>
            <consortium name="The Broad Institute Genomics Platform"/>
            <consortium name="The Broad Institute Genome Sequencing Center for Infectious Disease"/>
            <person name="Wu L."/>
            <person name="Ma J."/>
        </authorList>
    </citation>
    <scope>NUCLEOTIDE SEQUENCE [LARGE SCALE GENOMIC DNA]</scope>
    <source>
        <strain evidence="2 3">JCM 11136</strain>
    </source>
</reference>
<protein>
    <recommendedName>
        <fullName evidence="1">Ferric siderophore reductase C-terminal domain-containing protein</fullName>
    </recommendedName>
</protein>
<proteinExistence type="predicted"/>
<accession>A0ABN1PBJ5</accession>
<sequence length="253" mass="26668">MSVHEGRGGIAETVARVGAVGGYFELETGPPDAGWRPFTDLWTDPGALGERVAAVAGRLGTDDSRVAASILFQGLAARLWSPLLGAAVLADLLLDLPPERLHWRPTSSGPLPLRIHSPAGRHLPARPAGSLYHVAIAGLLEPLADAVHGLVRLAPGVMWGNVASSLAGTVGALAAHRPDTARQAVPLARDLLAIGLLRGTGEYAEPAPGHHFFVRRSCCLYYRLPGGGKCGDCILIPDAVRREQWAEQIAHTP</sequence>
<dbReference type="InterPro" id="IPR024726">
    <property type="entry name" value="FhuF_C"/>
</dbReference>
<gene>
    <name evidence="2" type="ORF">GCM10009560_27260</name>
</gene>
<dbReference type="Pfam" id="PF11575">
    <property type="entry name" value="FhuF_C"/>
    <property type="match status" value="1"/>
</dbReference>
<feature type="domain" description="Ferric siderophore reductase C-terminal" evidence="1">
    <location>
        <begin position="215"/>
        <end position="233"/>
    </location>
</feature>
<keyword evidence="3" id="KW-1185">Reference proteome</keyword>
<evidence type="ECO:0000313" key="2">
    <source>
        <dbReference type="EMBL" id="GAA0925667.1"/>
    </source>
</evidence>
<organism evidence="2 3">
    <name type="scientific">Nonomuraea longicatena</name>
    <dbReference type="NCBI Taxonomy" id="83682"/>
    <lineage>
        <taxon>Bacteria</taxon>
        <taxon>Bacillati</taxon>
        <taxon>Actinomycetota</taxon>
        <taxon>Actinomycetes</taxon>
        <taxon>Streptosporangiales</taxon>
        <taxon>Streptosporangiaceae</taxon>
        <taxon>Nonomuraea</taxon>
    </lineage>
</organism>
<dbReference type="RefSeq" id="WP_343950190.1">
    <property type="nucleotide sequence ID" value="NZ_BAAAHQ010000011.1"/>
</dbReference>
<name>A0ABN1PBJ5_9ACTN</name>
<evidence type="ECO:0000313" key="3">
    <source>
        <dbReference type="Proteomes" id="UP001501578"/>
    </source>
</evidence>
<dbReference type="EMBL" id="BAAAHQ010000011">
    <property type="protein sequence ID" value="GAA0925667.1"/>
    <property type="molecule type" value="Genomic_DNA"/>
</dbReference>
<evidence type="ECO:0000259" key="1">
    <source>
        <dbReference type="Pfam" id="PF11575"/>
    </source>
</evidence>